<name>A0A0F9LKX1_9ZZZZ</name>
<comment type="caution">
    <text evidence="2">The sequence shown here is derived from an EMBL/GenBank/DDBJ whole genome shotgun (WGS) entry which is preliminary data.</text>
</comment>
<gene>
    <name evidence="2" type="ORF">LCGC14_1496520</name>
</gene>
<dbReference type="AlphaFoldDB" id="A0A0F9LKX1"/>
<protein>
    <submittedName>
        <fullName evidence="2">Uncharacterized protein</fullName>
    </submittedName>
</protein>
<sequence>MGKEKDKDKKDKDKDKKDKDKDKKDKDKKDKDKDKKDKDKDKKDKDKDKKDKDKKEKDKDSKSQEWKLSISKTLDNYTHAYEKITNKFRDIDNYILKDANSKQEFIEKVKKTIEELPEPSQQIFLTFLKSFE</sequence>
<evidence type="ECO:0000256" key="1">
    <source>
        <dbReference type="SAM" id="MobiDB-lite"/>
    </source>
</evidence>
<dbReference type="EMBL" id="LAZR01010813">
    <property type="protein sequence ID" value="KKM64920.1"/>
    <property type="molecule type" value="Genomic_DNA"/>
</dbReference>
<accession>A0A0F9LKX1</accession>
<proteinExistence type="predicted"/>
<reference evidence="2" key="1">
    <citation type="journal article" date="2015" name="Nature">
        <title>Complex archaea that bridge the gap between prokaryotes and eukaryotes.</title>
        <authorList>
            <person name="Spang A."/>
            <person name="Saw J.H."/>
            <person name="Jorgensen S.L."/>
            <person name="Zaremba-Niedzwiedzka K."/>
            <person name="Martijn J."/>
            <person name="Lind A.E."/>
            <person name="van Eijk R."/>
            <person name="Schleper C."/>
            <person name="Guy L."/>
            <person name="Ettema T.J."/>
        </authorList>
    </citation>
    <scope>NUCLEOTIDE SEQUENCE</scope>
</reference>
<organism evidence="2">
    <name type="scientific">marine sediment metagenome</name>
    <dbReference type="NCBI Taxonomy" id="412755"/>
    <lineage>
        <taxon>unclassified sequences</taxon>
        <taxon>metagenomes</taxon>
        <taxon>ecological metagenomes</taxon>
    </lineage>
</organism>
<evidence type="ECO:0000313" key="2">
    <source>
        <dbReference type="EMBL" id="KKM64920.1"/>
    </source>
</evidence>
<feature type="region of interest" description="Disordered" evidence="1">
    <location>
        <begin position="1"/>
        <end position="65"/>
    </location>
</feature>